<evidence type="ECO:0000313" key="1">
    <source>
        <dbReference type="EMBL" id="KAF0728899.1"/>
    </source>
</evidence>
<dbReference type="AlphaFoldDB" id="A0A6G0WNI1"/>
<dbReference type="Proteomes" id="UP000481153">
    <property type="component" value="Unassembled WGS sequence"/>
</dbReference>
<protein>
    <submittedName>
        <fullName evidence="1">Uncharacterized protein</fullName>
    </submittedName>
</protein>
<keyword evidence="2" id="KW-1185">Reference proteome</keyword>
<evidence type="ECO:0000313" key="2">
    <source>
        <dbReference type="Proteomes" id="UP000481153"/>
    </source>
</evidence>
<proteinExistence type="predicted"/>
<comment type="caution">
    <text evidence="1">The sequence shown here is derived from an EMBL/GenBank/DDBJ whole genome shotgun (WGS) entry which is preliminary data.</text>
</comment>
<accession>A0A6G0WNI1</accession>
<dbReference type="EMBL" id="VJMJ01000172">
    <property type="protein sequence ID" value="KAF0728899.1"/>
    <property type="molecule type" value="Genomic_DNA"/>
</dbReference>
<name>A0A6G0WNI1_9STRA</name>
<gene>
    <name evidence="1" type="ORF">Ae201684_013468</name>
</gene>
<reference evidence="1 2" key="1">
    <citation type="submission" date="2019-07" db="EMBL/GenBank/DDBJ databases">
        <title>Genomics analysis of Aphanomyces spp. identifies a new class of oomycete effector associated with host adaptation.</title>
        <authorList>
            <person name="Gaulin E."/>
        </authorList>
    </citation>
    <scope>NUCLEOTIDE SEQUENCE [LARGE SCALE GENOMIC DNA]</scope>
    <source>
        <strain evidence="1 2">ATCC 201684</strain>
    </source>
</reference>
<organism evidence="1 2">
    <name type="scientific">Aphanomyces euteiches</name>
    <dbReference type="NCBI Taxonomy" id="100861"/>
    <lineage>
        <taxon>Eukaryota</taxon>
        <taxon>Sar</taxon>
        <taxon>Stramenopiles</taxon>
        <taxon>Oomycota</taxon>
        <taxon>Saprolegniomycetes</taxon>
        <taxon>Saprolegniales</taxon>
        <taxon>Verrucalvaceae</taxon>
        <taxon>Aphanomyces</taxon>
    </lineage>
</organism>
<sequence>MPTTVANFPRPPINNQRKHAKLDVANAICSHEPTAQVVVRQMPQYGRSTNDTNSCLLHAVQYVHCASQDQQHDNMELEIRRSALPRKRELTITQNVL</sequence>